<dbReference type="SMART" id="SM00100">
    <property type="entry name" value="cNMP"/>
    <property type="match status" value="1"/>
</dbReference>
<dbReference type="InterPro" id="IPR018490">
    <property type="entry name" value="cNMP-bd_dom_sf"/>
</dbReference>
<dbReference type="RefSeq" id="WP_019387426.1">
    <property type="nucleotide sequence ID" value="NZ_ALIH01000006.1"/>
</dbReference>
<name>A0A1M6BLZ4_9FLAO</name>
<dbReference type="AlphaFoldDB" id="A0A1M6BLZ4"/>
<protein>
    <submittedName>
        <fullName evidence="2">cAMP-binding domain of CRP or a regulatory subunit of cAMP-dependent protein kinases</fullName>
    </submittedName>
</protein>
<gene>
    <name evidence="2" type="ORF">SAMN05216261_0801</name>
</gene>
<dbReference type="PANTHER" id="PTHR24567:SF76">
    <property type="entry name" value="CYCLIC NUCLEOTIDE-BINDING DOMAIN PROTEIN"/>
    <property type="match status" value="1"/>
</dbReference>
<dbReference type="PANTHER" id="PTHR24567">
    <property type="entry name" value="CRP FAMILY TRANSCRIPTIONAL REGULATORY PROTEIN"/>
    <property type="match status" value="1"/>
</dbReference>
<evidence type="ECO:0000313" key="3">
    <source>
        <dbReference type="Proteomes" id="UP000184396"/>
    </source>
</evidence>
<dbReference type="Proteomes" id="UP000184396">
    <property type="component" value="Unassembled WGS sequence"/>
</dbReference>
<dbReference type="EMBL" id="FQYK01000002">
    <property type="protein sequence ID" value="SHI49724.1"/>
    <property type="molecule type" value="Genomic_DNA"/>
</dbReference>
<dbReference type="InterPro" id="IPR050397">
    <property type="entry name" value="Env_Response_Regulators"/>
</dbReference>
<dbReference type="OrthoDB" id="663011at2"/>
<organism evidence="2 3">
    <name type="scientific">Algibacter luteus</name>
    <dbReference type="NCBI Taxonomy" id="1178825"/>
    <lineage>
        <taxon>Bacteria</taxon>
        <taxon>Pseudomonadati</taxon>
        <taxon>Bacteroidota</taxon>
        <taxon>Flavobacteriia</taxon>
        <taxon>Flavobacteriales</taxon>
        <taxon>Flavobacteriaceae</taxon>
        <taxon>Algibacter</taxon>
    </lineage>
</organism>
<dbReference type="STRING" id="1178825.SAMN05216261_0801"/>
<dbReference type="InterPro" id="IPR014710">
    <property type="entry name" value="RmlC-like_jellyroll"/>
</dbReference>
<dbReference type="Gene3D" id="2.60.120.10">
    <property type="entry name" value="Jelly Rolls"/>
    <property type="match status" value="1"/>
</dbReference>
<dbReference type="CDD" id="cd00038">
    <property type="entry name" value="CAP_ED"/>
    <property type="match status" value="1"/>
</dbReference>
<evidence type="ECO:0000313" key="2">
    <source>
        <dbReference type="EMBL" id="SHI49724.1"/>
    </source>
</evidence>
<dbReference type="PROSITE" id="PS50042">
    <property type="entry name" value="CNMP_BINDING_3"/>
    <property type="match status" value="1"/>
</dbReference>
<accession>A0A1M6BLZ4</accession>
<dbReference type="GO" id="GO:0005829">
    <property type="term" value="C:cytosol"/>
    <property type="evidence" value="ECO:0007669"/>
    <property type="project" value="TreeGrafter"/>
</dbReference>
<keyword evidence="2" id="KW-0808">Transferase</keyword>
<keyword evidence="3" id="KW-1185">Reference proteome</keyword>
<keyword evidence="2" id="KW-0418">Kinase</keyword>
<dbReference type="InterPro" id="IPR000595">
    <property type="entry name" value="cNMP-bd_dom"/>
</dbReference>
<feature type="domain" description="Cyclic nucleotide-binding" evidence="1">
    <location>
        <begin position="13"/>
        <end position="116"/>
    </location>
</feature>
<proteinExistence type="predicted"/>
<reference evidence="2 3" key="1">
    <citation type="submission" date="2016-11" db="EMBL/GenBank/DDBJ databases">
        <authorList>
            <person name="Jaros S."/>
            <person name="Januszkiewicz K."/>
            <person name="Wedrychowicz H."/>
        </authorList>
    </citation>
    <scope>NUCLEOTIDE SEQUENCE [LARGE SCALE GENOMIC DNA]</scope>
    <source>
        <strain evidence="2 3">CGMCC 1.12213</strain>
    </source>
</reference>
<dbReference type="GO" id="GO:0016301">
    <property type="term" value="F:kinase activity"/>
    <property type="evidence" value="ECO:0007669"/>
    <property type="project" value="UniProtKB-KW"/>
</dbReference>
<sequence length="192" mass="22178">MNYNESHYEFLNSFSNIPEELVQELLNITEFKTIKEGTQLVKLGEVPSKVYMLVSGMLRCFLITESGKEFNKSFYLPISFAGPVAALIQKKPSLFVFEALSDCEVYEIDYYKLMALCNKNESLNMLYSKVLETVYMAYEKRLVELISLNATDRYLQLKKQVPGVDELIPQYHIASYLGITPVQLSRIRKKLE</sequence>
<dbReference type="Pfam" id="PF00027">
    <property type="entry name" value="cNMP_binding"/>
    <property type="match status" value="1"/>
</dbReference>
<dbReference type="SUPFAM" id="SSF51206">
    <property type="entry name" value="cAMP-binding domain-like"/>
    <property type="match status" value="1"/>
</dbReference>
<dbReference type="GO" id="GO:0003700">
    <property type="term" value="F:DNA-binding transcription factor activity"/>
    <property type="evidence" value="ECO:0007669"/>
    <property type="project" value="TreeGrafter"/>
</dbReference>
<dbReference type="eggNOG" id="COG0664">
    <property type="taxonomic scope" value="Bacteria"/>
</dbReference>
<evidence type="ECO:0000259" key="1">
    <source>
        <dbReference type="PROSITE" id="PS50042"/>
    </source>
</evidence>